<keyword evidence="2" id="KW-1185">Reference proteome</keyword>
<sequence length="93" mass="10174">MVVSVVYERGFVGVRQERKLHEGRYGREGLIVELKWMRGAGCGAEVGEREWLEVACVCVVGCGRVGERERLAVAWEVGMPKLGARVLVATGNG</sequence>
<accession>A0AAV1QV47</accession>
<reference evidence="1 2" key="1">
    <citation type="submission" date="2024-01" db="EMBL/GenBank/DDBJ databases">
        <authorList>
            <person name="Waweru B."/>
        </authorList>
    </citation>
    <scope>NUCLEOTIDE SEQUENCE [LARGE SCALE GENOMIC DNA]</scope>
</reference>
<name>A0AAV1QV47_9ROSI</name>
<gene>
    <name evidence="1" type="ORF">DCAF_LOCUS2057</name>
</gene>
<organism evidence="1 2">
    <name type="scientific">Dovyalis caffra</name>
    <dbReference type="NCBI Taxonomy" id="77055"/>
    <lineage>
        <taxon>Eukaryota</taxon>
        <taxon>Viridiplantae</taxon>
        <taxon>Streptophyta</taxon>
        <taxon>Embryophyta</taxon>
        <taxon>Tracheophyta</taxon>
        <taxon>Spermatophyta</taxon>
        <taxon>Magnoliopsida</taxon>
        <taxon>eudicotyledons</taxon>
        <taxon>Gunneridae</taxon>
        <taxon>Pentapetalae</taxon>
        <taxon>rosids</taxon>
        <taxon>fabids</taxon>
        <taxon>Malpighiales</taxon>
        <taxon>Salicaceae</taxon>
        <taxon>Flacourtieae</taxon>
        <taxon>Dovyalis</taxon>
    </lineage>
</organism>
<evidence type="ECO:0000313" key="1">
    <source>
        <dbReference type="EMBL" id="CAK7324412.1"/>
    </source>
</evidence>
<dbReference type="EMBL" id="CAWUPB010000351">
    <property type="protein sequence ID" value="CAK7324412.1"/>
    <property type="molecule type" value="Genomic_DNA"/>
</dbReference>
<protein>
    <submittedName>
        <fullName evidence="1">Uncharacterized protein</fullName>
    </submittedName>
</protein>
<dbReference type="Proteomes" id="UP001314170">
    <property type="component" value="Unassembled WGS sequence"/>
</dbReference>
<dbReference type="AlphaFoldDB" id="A0AAV1QV47"/>
<proteinExistence type="predicted"/>
<evidence type="ECO:0000313" key="2">
    <source>
        <dbReference type="Proteomes" id="UP001314170"/>
    </source>
</evidence>
<comment type="caution">
    <text evidence="1">The sequence shown here is derived from an EMBL/GenBank/DDBJ whole genome shotgun (WGS) entry which is preliminary data.</text>
</comment>